<dbReference type="Pfam" id="PF00722">
    <property type="entry name" value="Glyco_hydro_16"/>
    <property type="match status" value="1"/>
</dbReference>
<dbReference type="EMBL" id="QTZN02000019">
    <property type="protein sequence ID" value="MVB07316.1"/>
    <property type="molecule type" value="Genomic_DNA"/>
</dbReference>
<keyword evidence="5" id="KW-0378">Hydrolase</keyword>
<dbReference type="Gene3D" id="2.60.120.200">
    <property type="match status" value="1"/>
</dbReference>
<comment type="similarity">
    <text evidence="1">Belongs to the glycosyl hydrolase 16 family.</text>
</comment>
<feature type="domain" description="GH16" evidence="4">
    <location>
        <begin position="196"/>
        <end position="440"/>
    </location>
</feature>
<dbReference type="PROSITE" id="PS51257">
    <property type="entry name" value="PROKAR_LIPOPROTEIN"/>
    <property type="match status" value="1"/>
</dbReference>
<evidence type="ECO:0000313" key="7">
    <source>
        <dbReference type="Proteomes" id="UP000285951"/>
    </source>
</evidence>
<gene>
    <name evidence="6" type="ORF">DWB62_009840</name>
    <name evidence="5" type="ORF">GNY23_09840</name>
</gene>
<dbReference type="SUPFAM" id="SSF49299">
    <property type="entry name" value="PKD domain"/>
    <property type="match status" value="1"/>
</dbReference>
<dbReference type="Gene3D" id="2.60.40.10">
    <property type="entry name" value="Immunoglobulins"/>
    <property type="match status" value="2"/>
</dbReference>
<organism evidence="5 8">
    <name type="scientific">Labilibaculum euxinus</name>
    <dbReference type="NCBI Taxonomy" id="2686357"/>
    <lineage>
        <taxon>Bacteria</taxon>
        <taxon>Pseudomonadati</taxon>
        <taxon>Bacteroidota</taxon>
        <taxon>Bacteroidia</taxon>
        <taxon>Marinilabiliales</taxon>
        <taxon>Marinifilaceae</taxon>
        <taxon>Labilibaculum</taxon>
    </lineage>
</organism>
<sequence length="440" mass="49268">MIMVMKRIDILKMFFVCFGFLLLASCGSNDSESGMNANFTFDYTDGNHVEFKNESEGEYYSMEWDFGNDETPVTTTDKNKSFSIYYPVEGEYNVTLTLFGFTGDKAEVSKIISISNTNFEISFSAEIDPTNPNNVVLANTTIGNYDSFKWVYRNIEIDNEENTIAYFPKSGQYEIELIVTVGNDTFSTKQTITIIQDDPNYVDNMTLVWSDEFDGTSVNTDYWTFETGDGGWGNNELQNYTNGDNAEVTDGKLIITAKKVNDDKVAGSYTSTRLISKGKKEFTYGRYEIRAKLPSGTGIWPAIWMLGSNLNTAGWPACGEIDIMEYIGYQPDVVHATVHTTAGSGSNGDGSSKTLTTAEEEFHIYGLLWDKTEMVFYIDTPDNVTHTYAPSTKTASNWPFNEDQFFILNVAVGGNWGGAQGIDNAIFPQSMEIDYVRVYQ</sequence>
<keyword evidence="7" id="KW-1185">Reference proteome</keyword>
<dbReference type="CDD" id="cd00146">
    <property type="entry name" value="PKD"/>
    <property type="match status" value="1"/>
</dbReference>
<feature type="domain" description="PKD" evidence="3">
    <location>
        <begin position="49"/>
        <end position="114"/>
    </location>
</feature>
<evidence type="ECO:0000313" key="6">
    <source>
        <dbReference type="EMBL" id="MVB07316.1"/>
    </source>
</evidence>
<dbReference type="EMBL" id="WOTW01000019">
    <property type="protein sequence ID" value="MUP38111.1"/>
    <property type="molecule type" value="Genomic_DNA"/>
</dbReference>
<dbReference type="InterPro" id="IPR035986">
    <property type="entry name" value="PKD_dom_sf"/>
</dbReference>
<dbReference type="SMART" id="SM00089">
    <property type="entry name" value="PKD"/>
    <property type="match status" value="1"/>
</dbReference>
<evidence type="ECO:0000259" key="4">
    <source>
        <dbReference type="PROSITE" id="PS51762"/>
    </source>
</evidence>
<keyword evidence="2" id="KW-0732">Signal</keyword>
<dbReference type="InterPro" id="IPR000757">
    <property type="entry name" value="Beta-glucanase-like"/>
</dbReference>
<dbReference type="Proteomes" id="UP000462449">
    <property type="component" value="Unassembled WGS sequence"/>
</dbReference>
<dbReference type="GO" id="GO:0005975">
    <property type="term" value="P:carbohydrate metabolic process"/>
    <property type="evidence" value="ECO:0007669"/>
    <property type="project" value="InterPro"/>
</dbReference>
<dbReference type="InterPro" id="IPR022409">
    <property type="entry name" value="PKD/Chitinase_dom"/>
</dbReference>
<dbReference type="PANTHER" id="PTHR10963">
    <property type="entry name" value="GLYCOSYL HYDROLASE-RELATED"/>
    <property type="match status" value="1"/>
</dbReference>
<dbReference type="InterPro" id="IPR013320">
    <property type="entry name" value="ConA-like_dom_sf"/>
</dbReference>
<feature type="signal peptide" evidence="2">
    <location>
        <begin position="1"/>
        <end position="24"/>
    </location>
</feature>
<accession>A0A7M4D632</accession>
<comment type="caution">
    <text evidence="5">The sequence shown here is derived from an EMBL/GenBank/DDBJ whole genome shotgun (WGS) entry which is preliminary data.</text>
</comment>
<dbReference type="OrthoDB" id="9809583at2"/>
<dbReference type="InterPro" id="IPR050546">
    <property type="entry name" value="Glycosyl_Hydrlase_16"/>
</dbReference>
<reference evidence="5 8" key="2">
    <citation type="submission" date="2019-12" db="EMBL/GenBank/DDBJ databases">
        <title>Draft genome sequence of Labilibaculum sp. strain 44 isolated from deep waters of Black Sea.</title>
        <authorList>
            <person name="Yadav S."/>
            <person name="Villanueva L."/>
        </authorList>
    </citation>
    <scope>NUCLEOTIDE SEQUENCE [LARGE SCALE GENOMIC DNA]</scope>
    <source>
        <strain evidence="5 8">44</strain>
    </source>
</reference>
<dbReference type="Proteomes" id="UP000285951">
    <property type="component" value="Unassembled WGS sequence"/>
</dbReference>
<dbReference type="PANTHER" id="PTHR10963:SF55">
    <property type="entry name" value="GLYCOSIDE HYDROLASE FAMILY 16 PROTEIN"/>
    <property type="match status" value="1"/>
</dbReference>
<evidence type="ECO:0000259" key="3">
    <source>
        <dbReference type="PROSITE" id="PS50093"/>
    </source>
</evidence>
<dbReference type="GO" id="GO:0004553">
    <property type="term" value="F:hydrolase activity, hydrolyzing O-glycosyl compounds"/>
    <property type="evidence" value="ECO:0007669"/>
    <property type="project" value="InterPro"/>
</dbReference>
<evidence type="ECO:0000256" key="1">
    <source>
        <dbReference type="ARBA" id="ARBA00006865"/>
    </source>
</evidence>
<evidence type="ECO:0000313" key="8">
    <source>
        <dbReference type="Proteomes" id="UP000462449"/>
    </source>
</evidence>
<dbReference type="InterPro" id="IPR000601">
    <property type="entry name" value="PKD_dom"/>
</dbReference>
<evidence type="ECO:0000313" key="5">
    <source>
        <dbReference type="EMBL" id="MUP38111.1"/>
    </source>
</evidence>
<feature type="chain" id="PRO_5029828393" evidence="2">
    <location>
        <begin position="25"/>
        <end position="440"/>
    </location>
</feature>
<evidence type="ECO:0000256" key="2">
    <source>
        <dbReference type="SAM" id="SignalP"/>
    </source>
</evidence>
<dbReference type="CDD" id="cd08023">
    <property type="entry name" value="GH16_laminarinase_like"/>
    <property type="match status" value="1"/>
</dbReference>
<dbReference type="Pfam" id="PF00801">
    <property type="entry name" value="PKD"/>
    <property type="match status" value="1"/>
</dbReference>
<dbReference type="AlphaFoldDB" id="A0A7M4D632"/>
<proteinExistence type="inferred from homology"/>
<dbReference type="PROSITE" id="PS50093">
    <property type="entry name" value="PKD"/>
    <property type="match status" value="1"/>
</dbReference>
<dbReference type="SUPFAM" id="SSF49899">
    <property type="entry name" value="Concanavalin A-like lectins/glucanases"/>
    <property type="match status" value="1"/>
</dbReference>
<name>A0A7M4D632_9BACT</name>
<dbReference type="InterPro" id="IPR013783">
    <property type="entry name" value="Ig-like_fold"/>
</dbReference>
<protein>
    <submittedName>
        <fullName evidence="5">Family 16 glycosylhydrolase</fullName>
    </submittedName>
</protein>
<dbReference type="PROSITE" id="PS51762">
    <property type="entry name" value="GH16_2"/>
    <property type="match status" value="1"/>
</dbReference>
<reference evidence="6 7" key="1">
    <citation type="submission" date="2019-11" db="EMBL/GenBank/DDBJ databases">
        <title>Draft genome sequence of Labilibaculum sp. strain SYP isolated from Black Sea.</title>
        <authorList>
            <person name="Yadav S."/>
            <person name="Villanueva L."/>
        </authorList>
    </citation>
    <scope>NUCLEOTIDE SEQUENCE [LARGE SCALE GENOMIC DNA]</scope>
    <source>
        <strain evidence="6 7">44</strain>
    </source>
</reference>